<accession>A0A6C0BW65</accession>
<feature type="transmembrane region" description="Helical" evidence="1">
    <location>
        <begin position="49"/>
        <end position="68"/>
    </location>
</feature>
<dbReference type="EMBL" id="MN739261">
    <property type="protein sequence ID" value="QHS96011.1"/>
    <property type="molecule type" value="Genomic_DNA"/>
</dbReference>
<evidence type="ECO:0000256" key="1">
    <source>
        <dbReference type="SAM" id="Phobius"/>
    </source>
</evidence>
<keyword evidence="1" id="KW-0812">Transmembrane</keyword>
<protein>
    <submittedName>
        <fullName evidence="2">Uncharacterized protein</fullName>
    </submittedName>
</protein>
<organism evidence="2">
    <name type="scientific">viral metagenome</name>
    <dbReference type="NCBI Taxonomy" id="1070528"/>
    <lineage>
        <taxon>unclassified sequences</taxon>
        <taxon>metagenomes</taxon>
        <taxon>organismal metagenomes</taxon>
    </lineage>
</organism>
<reference evidence="2" key="1">
    <citation type="journal article" date="2020" name="Nature">
        <title>Giant virus diversity and host interactions through global metagenomics.</title>
        <authorList>
            <person name="Schulz F."/>
            <person name="Roux S."/>
            <person name="Paez-Espino D."/>
            <person name="Jungbluth S."/>
            <person name="Walsh D.A."/>
            <person name="Denef V.J."/>
            <person name="McMahon K.D."/>
            <person name="Konstantinidis K.T."/>
            <person name="Eloe-Fadrosh E.A."/>
            <person name="Kyrpides N.C."/>
            <person name="Woyke T."/>
        </authorList>
    </citation>
    <scope>NUCLEOTIDE SEQUENCE</scope>
    <source>
        <strain evidence="2">GVMAG-M-3300019093-7</strain>
    </source>
</reference>
<dbReference type="AlphaFoldDB" id="A0A6C0BW65"/>
<evidence type="ECO:0000313" key="2">
    <source>
        <dbReference type="EMBL" id="QHS96011.1"/>
    </source>
</evidence>
<proteinExistence type="predicted"/>
<keyword evidence="1" id="KW-0472">Membrane</keyword>
<feature type="transmembrane region" description="Helical" evidence="1">
    <location>
        <begin position="12"/>
        <end position="29"/>
    </location>
</feature>
<keyword evidence="1" id="KW-1133">Transmembrane helix</keyword>
<name>A0A6C0BW65_9ZZZZ</name>
<sequence>MSKSIMATLGNLAIFLIVLLLILHITGYVEVRAKTTEGFYYEEITRGGKVALIVLGSVIVACIIFGTINQRGLWR</sequence>